<organism evidence="3">
    <name type="scientific">bacterium bssA-1</name>
    <dbReference type="NCBI Taxonomy" id="430488"/>
    <lineage>
        <taxon>Bacteria</taxon>
    </lineage>
</organism>
<gene>
    <name evidence="3" type="primary">bssB</name>
</gene>
<reference evidence="3" key="1">
    <citation type="journal article" date="2007" name="Appl. Environ. Microbiol.">
        <title>Identification and expression of benzylsuccinate synthase genes in a toluene-degrading methanogenic consortium.</title>
        <authorList>
            <person name="Washer C.E."/>
            <person name="Edwards E.A."/>
        </authorList>
    </citation>
    <scope>NUCLEOTIDE SEQUENCE</scope>
</reference>
<accession>A4GKI8</accession>
<dbReference type="AlphaFoldDB" id="A4GKI8"/>
<evidence type="ECO:0000256" key="1">
    <source>
        <dbReference type="SAM" id="MobiDB-lite"/>
    </source>
</evidence>
<name>A4GKI8_UNCXX</name>
<sequence length="85" mass="9696">MAEDVVSKQRTGREKKGRHQVESGTTKACLKCRWGIEDPTDPSKGQCIGGHRTGMGGIWKRMIHDYYNTTCDHFEEGEVDFRDHV</sequence>
<dbReference type="Gene3D" id="4.10.490.20">
    <property type="match status" value="1"/>
</dbReference>
<feature type="region of interest" description="Disordered" evidence="1">
    <location>
        <begin position="1"/>
        <end position="23"/>
    </location>
</feature>
<evidence type="ECO:0000313" key="3">
    <source>
        <dbReference type="EMBL" id="ABO30981.1"/>
    </source>
</evidence>
<dbReference type="EMBL" id="EF134966">
    <property type="protein sequence ID" value="ABO30981.1"/>
    <property type="molecule type" value="Genomic_DNA"/>
</dbReference>
<dbReference type="Pfam" id="PF18512">
    <property type="entry name" value="BssB_TutG"/>
    <property type="match status" value="1"/>
</dbReference>
<feature type="domain" description="Benzylsuccinate synthase beta subunit" evidence="2">
    <location>
        <begin position="21"/>
        <end position="85"/>
    </location>
</feature>
<dbReference type="InterPro" id="IPR053760">
    <property type="entry name" value="BSS-like_sf"/>
</dbReference>
<dbReference type="InterPro" id="IPR040565">
    <property type="entry name" value="BssB_TutG"/>
</dbReference>
<evidence type="ECO:0000259" key="2">
    <source>
        <dbReference type="Pfam" id="PF18512"/>
    </source>
</evidence>
<feature type="compositionally biased region" description="Basic and acidic residues" evidence="1">
    <location>
        <begin position="1"/>
        <end position="14"/>
    </location>
</feature>
<proteinExistence type="predicted"/>
<protein>
    <submittedName>
        <fullName evidence="3">Benzylsuccinate synthase subunit B</fullName>
    </submittedName>
</protein>